<gene>
    <name evidence="2" type="ORF">JOC94_004087</name>
</gene>
<keyword evidence="3" id="KW-1185">Reference proteome</keyword>
<reference evidence="2 3" key="1">
    <citation type="submission" date="2021-01" db="EMBL/GenBank/DDBJ databases">
        <title>Genomic Encyclopedia of Type Strains, Phase IV (KMG-IV): sequencing the most valuable type-strain genomes for metagenomic binning, comparative biology and taxonomic classification.</title>
        <authorList>
            <person name="Goeker M."/>
        </authorList>
    </citation>
    <scope>NUCLEOTIDE SEQUENCE [LARGE SCALE GENOMIC DNA]</scope>
    <source>
        <strain evidence="2 3">DSM 105453</strain>
    </source>
</reference>
<dbReference type="EMBL" id="JAFBFH010000038">
    <property type="protein sequence ID" value="MBM7717063.1"/>
    <property type="molecule type" value="Genomic_DNA"/>
</dbReference>
<name>A0ABS2RBM6_9BACI</name>
<comment type="caution">
    <text evidence="2">The sequence shown here is derived from an EMBL/GenBank/DDBJ whole genome shotgun (WGS) entry which is preliminary data.</text>
</comment>
<dbReference type="Pfam" id="PF06569">
    <property type="entry name" value="DUF1128"/>
    <property type="match status" value="1"/>
</dbReference>
<proteinExistence type="inferred from homology"/>
<dbReference type="InterPro" id="IPR009507">
    <property type="entry name" value="UPF0435"/>
</dbReference>
<sequence length="73" mass="8651">MDLSKNKPQNIEYMLNQITEKLRMVNTSAVKAEAINEELYEELCEIYEMVMKKEHFTPNEMEAIAEELGRLRK</sequence>
<comment type="similarity">
    <text evidence="1">Belongs to the UPF0435 family.</text>
</comment>
<dbReference type="Proteomes" id="UP000823485">
    <property type="component" value="Unassembled WGS sequence"/>
</dbReference>
<dbReference type="HAMAP" id="MF_00829">
    <property type="entry name" value="UPF0435"/>
    <property type="match status" value="1"/>
</dbReference>
<evidence type="ECO:0000313" key="2">
    <source>
        <dbReference type="EMBL" id="MBM7717063.1"/>
    </source>
</evidence>
<evidence type="ECO:0000313" key="3">
    <source>
        <dbReference type="Proteomes" id="UP000823485"/>
    </source>
</evidence>
<accession>A0ABS2RBM6</accession>
<protein>
    <recommendedName>
        <fullName evidence="1">UPF0435 protein JOC94_004087</fullName>
    </recommendedName>
</protein>
<evidence type="ECO:0000256" key="1">
    <source>
        <dbReference type="HAMAP-Rule" id="MF_00829"/>
    </source>
</evidence>
<organism evidence="2 3">
    <name type="scientific">Siminovitchia thermophila</name>
    <dbReference type="NCBI Taxonomy" id="1245522"/>
    <lineage>
        <taxon>Bacteria</taxon>
        <taxon>Bacillati</taxon>
        <taxon>Bacillota</taxon>
        <taxon>Bacilli</taxon>
        <taxon>Bacillales</taxon>
        <taxon>Bacillaceae</taxon>
        <taxon>Siminovitchia</taxon>
    </lineage>
</organism>
<dbReference type="RefSeq" id="WP_077109534.1">
    <property type="nucleotide sequence ID" value="NZ_JAFBFH010000038.1"/>
</dbReference>